<dbReference type="HOGENOM" id="CLU_3425772_0_0_11"/>
<protein>
    <submittedName>
        <fullName evidence="1">Uncharacterized protein</fullName>
    </submittedName>
</protein>
<evidence type="ECO:0000313" key="1">
    <source>
        <dbReference type="EMBL" id="EJZ05295.1"/>
    </source>
</evidence>
<feature type="non-terminal residue" evidence="1">
    <location>
        <position position="1"/>
    </location>
</feature>
<dbReference type="AlphaFoldDB" id="K0UJY0"/>
<evidence type="ECO:0000313" key="2">
    <source>
        <dbReference type="Proteomes" id="UP000006043"/>
    </source>
</evidence>
<comment type="caution">
    <text evidence="1">The sequence shown here is derived from an EMBL/GenBank/DDBJ whole genome shotgun (WGS) entry which is preliminary data.</text>
</comment>
<proteinExistence type="predicted"/>
<dbReference type="EMBL" id="ALQB01000234">
    <property type="protein sequence ID" value="EJZ05295.1"/>
    <property type="molecule type" value="Genomic_DNA"/>
</dbReference>
<reference evidence="1 2" key="1">
    <citation type="journal article" date="2012" name="J. Bacteriol.">
        <title>Complete Genome Sequence of Mycobacterium fortuitum subsp. fortuitum Type Strain DSM46621.</title>
        <authorList>
            <person name="Ho Y.S."/>
            <person name="Adroub S.A."/>
            <person name="Aleisa F."/>
            <person name="Mahmood H."/>
            <person name="Othoum G."/>
            <person name="Rashid F."/>
            <person name="Zaher M."/>
            <person name="Ali S."/>
            <person name="Bitter W."/>
            <person name="Pain A."/>
            <person name="Abdallah A.M."/>
        </authorList>
    </citation>
    <scope>NUCLEOTIDE SEQUENCE [LARGE SCALE GENOMIC DNA]</scope>
    <source>
        <strain evidence="2">DSM46621</strain>
    </source>
</reference>
<name>K0UJY0_MYCFO</name>
<accession>K0UJY0</accession>
<dbReference type="Proteomes" id="UP000006043">
    <property type="component" value="Unassembled WGS sequence"/>
</dbReference>
<sequence>DAAKWLTIAQAFAGPPGAGRG</sequence>
<gene>
    <name evidence="1" type="ORF">MFORT_29954</name>
</gene>
<organism evidence="1 2">
    <name type="scientific">Mycolicibacterium fortuitum subsp. fortuitum DSM 46621 = ATCC 6841 = JCM 6387</name>
    <dbReference type="NCBI Taxonomy" id="1214102"/>
    <lineage>
        <taxon>Bacteria</taxon>
        <taxon>Bacillati</taxon>
        <taxon>Actinomycetota</taxon>
        <taxon>Actinomycetes</taxon>
        <taxon>Mycobacteriales</taxon>
        <taxon>Mycobacteriaceae</taxon>
        <taxon>Mycolicibacterium</taxon>
    </lineage>
</organism>